<sequence length="271" mass="29445">MALIIMHQTYHALLEILGPEAPRSGDGHVQVTRPVDPADPASPLLSVSASATHCCIRLIDGLHGGASAPDYCYAASPEQEGRAQRYRLPRATITASPGTLHLARRVAAAAAGGAGRDHWTCADVRPDVSNRGLLGVLETIRARVGAPIRLGSSLLRMARDSGCQPPIPKLREIAEVGVALEKMRAAVNLDAIMRRRRRCQMLRPLIQEEVASRPDVVDRARAYDDEDALAKRLSTTLHVGQKRGRRAQEISCRHADDAAEVLAKRLRTLHV</sequence>
<name>A0A8T0MU08_PANVG</name>
<reference evidence="1" key="1">
    <citation type="submission" date="2020-05" db="EMBL/GenBank/DDBJ databases">
        <title>WGS assembly of Panicum virgatum.</title>
        <authorList>
            <person name="Lovell J.T."/>
            <person name="Jenkins J."/>
            <person name="Shu S."/>
            <person name="Juenger T.E."/>
            <person name="Schmutz J."/>
        </authorList>
    </citation>
    <scope>NUCLEOTIDE SEQUENCE</scope>
    <source>
        <strain evidence="1">AP13</strain>
    </source>
</reference>
<accession>A0A8T0MU08</accession>
<comment type="caution">
    <text evidence="1">The sequence shown here is derived from an EMBL/GenBank/DDBJ whole genome shotgun (WGS) entry which is preliminary data.</text>
</comment>
<keyword evidence="2" id="KW-1185">Reference proteome</keyword>
<dbReference type="EMBL" id="CM029054">
    <property type="protein sequence ID" value="KAG2539622.1"/>
    <property type="molecule type" value="Genomic_DNA"/>
</dbReference>
<evidence type="ECO:0000313" key="1">
    <source>
        <dbReference type="EMBL" id="KAG2539622.1"/>
    </source>
</evidence>
<organism evidence="1 2">
    <name type="scientific">Panicum virgatum</name>
    <name type="common">Blackwell switchgrass</name>
    <dbReference type="NCBI Taxonomy" id="38727"/>
    <lineage>
        <taxon>Eukaryota</taxon>
        <taxon>Viridiplantae</taxon>
        <taxon>Streptophyta</taxon>
        <taxon>Embryophyta</taxon>
        <taxon>Tracheophyta</taxon>
        <taxon>Spermatophyta</taxon>
        <taxon>Magnoliopsida</taxon>
        <taxon>Liliopsida</taxon>
        <taxon>Poales</taxon>
        <taxon>Poaceae</taxon>
        <taxon>PACMAD clade</taxon>
        <taxon>Panicoideae</taxon>
        <taxon>Panicodae</taxon>
        <taxon>Paniceae</taxon>
        <taxon>Panicinae</taxon>
        <taxon>Panicum</taxon>
        <taxon>Panicum sect. Hiantes</taxon>
    </lineage>
</organism>
<proteinExistence type="predicted"/>
<dbReference type="Proteomes" id="UP000823388">
    <property type="component" value="Chromosome 9N"/>
</dbReference>
<protein>
    <submittedName>
        <fullName evidence="1">Uncharacterized protein</fullName>
    </submittedName>
</protein>
<dbReference type="AlphaFoldDB" id="A0A8T0MU08"/>
<evidence type="ECO:0000313" key="2">
    <source>
        <dbReference type="Proteomes" id="UP000823388"/>
    </source>
</evidence>
<gene>
    <name evidence="1" type="ORF">PVAP13_9NG684700</name>
</gene>